<proteinExistence type="predicted"/>
<evidence type="ECO:0000313" key="1">
    <source>
        <dbReference type="EMBL" id="VTS13441.1"/>
    </source>
</evidence>
<accession>A0A4U9XM62</accession>
<organism evidence="1 2">
    <name type="scientific">Streptococcus pseudoporcinus</name>
    <dbReference type="NCBI Taxonomy" id="361101"/>
    <lineage>
        <taxon>Bacteria</taxon>
        <taxon>Bacillati</taxon>
        <taxon>Bacillota</taxon>
        <taxon>Bacilli</taxon>
        <taxon>Lactobacillales</taxon>
        <taxon>Streptococcaceae</taxon>
        <taxon>Streptococcus</taxon>
    </lineage>
</organism>
<reference evidence="1 2" key="1">
    <citation type="submission" date="2019-05" db="EMBL/GenBank/DDBJ databases">
        <authorList>
            <consortium name="Pathogen Informatics"/>
        </authorList>
    </citation>
    <scope>NUCLEOTIDE SEQUENCE [LARGE SCALE GENOMIC DNA]</scope>
    <source>
        <strain evidence="1 2">NCTC5386</strain>
    </source>
</reference>
<dbReference type="Proteomes" id="UP000394068">
    <property type="component" value="Unassembled WGS sequence"/>
</dbReference>
<evidence type="ECO:0000313" key="2">
    <source>
        <dbReference type="Proteomes" id="UP000394068"/>
    </source>
</evidence>
<protein>
    <submittedName>
        <fullName evidence="1">Phage protein</fullName>
    </submittedName>
</protein>
<dbReference type="EMBL" id="CABEHT010000001">
    <property type="protein sequence ID" value="VTS13441.1"/>
    <property type="molecule type" value="Genomic_DNA"/>
</dbReference>
<sequence length="244" mass="27494">MTENIKEALQYAVNLANEKPQTILGQDGKEYFDRNKYSLAELRTKRRPKTLNLSTLNSLVDYLKSDLNSINKKRLMIVVENPTQIIVCEHDDEDLDRNVLVTVEAITPQVNFGRYEAASDFNIILQSKFVDSDDRPTVIEFASALKIENGSEIIDDGISQTATIKQGVASLVKAKAPNPVTLRPYRTFAEVEQPASQFIFRINQRAEMALFEADGGKWRLDAINNIANFLKEELADQTNITILA</sequence>
<name>A0A4U9XM62_9STRE</name>
<gene>
    <name evidence="1" type="ORF">NCTC5386_00969</name>
</gene>
<dbReference type="RefSeq" id="WP_143920737.1">
    <property type="nucleotide sequence ID" value="NZ_CABEHT010000001.1"/>
</dbReference>
<dbReference type="AlphaFoldDB" id="A0A4U9XM62"/>